<dbReference type="SUPFAM" id="SSF46785">
    <property type="entry name" value="Winged helix' DNA-binding domain"/>
    <property type="match status" value="1"/>
</dbReference>
<dbReference type="GO" id="GO:0003677">
    <property type="term" value="F:DNA binding"/>
    <property type="evidence" value="ECO:0007669"/>
    <property type="project" value="UniProtKB-KW"/>
</dbReference>
<dbReference type="GO" id="GO:0003700">
    <property type="term" value="F:DNA-binding transcription factor activity"/>
    <property type="evidence" value="ECO:0007669"/>
    <property type="project" value="InterPro"/>
</dbReference>
<feature type="domain" description="HTH arsR-type" evidence="1">
    <location>
        <begin position="1"/>
        <end position="93"/>
    </location>
</feature>
<reference evidence="2 3" key="1">
    <citation type="submission" date="2017-11" db="EMBL/GenBank/DDBJ databases">
        <title>Genomic Encyclopedia of Archaeal and Bacterial Type Strains, Phase II (KMG-II): From Individual Species to Whole Genera.</title>
        <authorList>
            <person name="Goeker M."/>
        </authorList>
    </citation>
    <scope>NUCLEOTIDE SEQUENCE [LARGE SCALE GENOMIC DNA]</scope>
    <source>
        <strain evidence="2 3">DSM 27763</strain>
    </source>
</reference>
<organism evidence="2 3">
    <name type="scientific">Mumia flava</name>
    <dbReference type="NCBI Taxonomy" id="1348852"/>
    <lineage>
        <taxon>Bacteria</taxon>
        <taxon>Bacillati</taxon>
        <taxon>Actinomycetota</taxon>
        <taxon>Actinomycetes</taxon>
        <taxon>Propionibacteriales</taxon>
        <taxon>Nocardioidaceae</taxon>
        <taxon>Mumia</taxon>
    </lineage>
</organism>
<dbReference type="Pfam" id="PF12840">
    <property type="entry name" value="HTH_20"/>
    <property type="match status" value="1"/>
</dbReference>
<dbReference type="OrthoDB" id="9806976at2"/>
<dbReference type="CDD" id="cd00090">
    <property type="entry name" value="HTH_ARSR"/>
    <property type="match status" value="1"/>
</dbReference>
<dbReference type="PANTHER" id="PTHR38600:SF2">
    <property type="entry name" value="SLL0088 PROTEIN"/>
    <property type="match status" value="1"/>
</dbReference>
<gene>
    <name evidence="2" type="ORF">CLV56_3487</name>
</gene>
<protein>
    <submittedName>
        <fullName evidence="2">DNA-binding transcriptional ArsR family regulator</fullName>
    </submittedName>
</protein>
<name>A0A0B2BAX9_9ACTN</name>
<sequence length="133" mass="14627">MAGTDQLSAVFSALADPTRRAILADLAGRDATVTELTAPHPISMPAVSRHLKVLERADLISRTRSGRWRASHLEAAPLREAADWIERYRRFWDSSLTRLDAHLAAVQSADRAPDPTDPSLTTFTATAVDHQET</sequence>
<dbReference type="Gene3D" id="1.10.10.10">
    <property type="entry name" value="Winged helix-like DNA-binding domain superfamily/Winged helix DNA-binding domain"/>
    <property type="match status" value="1"/>
</dbReference>
<proteinExistence type="predicted"/>
<dbReference type="Proteomes" id="UP000230842">
    <property type="component" value="Unassembled WGS sequence"/>
</dbReference>
<dbReference type="RefSeq" id="WP_039360445.1">
    <property type="nucleotide sequence ID" value="NZ_PGEZ01000002.1"/>
</dbReference>
<evidence type="ECO:0000259" key="1">
    <source>
        <dbReference type="PROSITE" id="PS50987"/>
    </source>
</evidence>
<accession>A0A0B2BAX9</accession>
<dbReference type="InterPro" id="IPR036388">
    <property type="entry name" value="WH-like_DNA-bd_sf"/>
</dbReference>
<dbReference type="PROSITE" id="PS50987">
    <property type="entry name" value="HTH_ARSR_2"/>
    <property type="match status" value="1"/>
</dbReference>
<dbReference type="AlphaFoldDB" id="A0A0B2BAX9"/>
<dbReference type="PANTHER" id="PTHR38600">
    <property type="entry name" value="TRANSCRIPTIONAL REGULATORY PROTEIN"/>
    <property type="match status" value="1"/>
</dbReference>
<dbReference type="SMART" id="SM00418">
    <property type="entry name" value="HTH_ARSR"/>
    <property type="match status" value="1"/>
</dbReference>
<dbReference type="PRINTS" id="PR00778">
    <property type="entry name" value="HTHARSR"/>
</dbReference>
<evidence type="ECO:0000313" key="3">
    <source>
        <dbReference type="Proteomes" id="UP000230842"/>
    </source>
</evidence>
<comment type="caution">
    <text evidence="2">The sequence shown here is derived from an EMBL/GenBank/DDBJ whole genome shotgun (WGS) entry which is preliminary data.</text>
</comment>
<keyword evidence="3" id="KW-1185">Reference proteome</keyword>
<dbReference type="InterPro" id="IPR036390">
    <property type="entry name" value="WH_DNA-bd_sf"/>
</dbReference>
<evidence type="ECO:0000313" key="2">
    <source>
        <dbReference type="EMBL" id="PJJ53985.1"/>
    </source>
</evidence>
<dbReference type="InterPro" id="IPR001845">
    <property type="entry name" value="HTH_ArsR_DNA-bd_dom"/>
</dbReference>
<dbReference type="NCBIfam" id="NF033788">
    <property type="entry name" value="HTH_metalloreg"/>
    <property type="match status" value="1"/>
</dbReference>
<dbReference type="EMBL" id="PGEZ01000002">
    <property type="protein sequence ID" value="PJJ53985.1"/>
    <property type="molecule type" value="Genomic_DNA"/>
</dbReference>
<keyword evidence="2" id="KW-0238">DNA-binding</keyword>
<dbReference type="InterPro" id="IPR011991">
    <property type="entry name" value="ArsR-like_HTH"/>
</dbReference>